<keyword evidence="8" id="KW-1185">Reference proteome</keyword>
<dbReference type="RefSeq" id="WP_371829612.1">
    <property type="nucleotide sequence ID" value="NZ_AP024525.1"/>
</dbReference>
<dbReference type="SUPFAM" id="SSF51735">
    <property type="entry name" value="NAD(P)-binding Rossmann-fold domains"/>
    <property type="match status" value="1"/>
</dbReference>
<sequence>MDLVIEHTDSPARRERRDRPKAVVLTSQTTAPPYNTRALEEEAELVWATAETLADALPGAEILFVWDFFSTALRDAWDHADSLRWVHVAAAGVDTLLFDALRESDVVVTNARGAFDQPIAEFVLASILAHDKLLHESKDLQREGVWRHREVRRTAARRALVVGTGGIGRATGRLLRAVGLEVMGAGRTARDDDPDFGVIVPTGDLIEHAAWADHLVLIAPLTEQTRGMVNAEVLTAMQPTAHLVNVGRGPLVDEPALVEALRSGAIAAASLDVFTQEPLPAGHPFWAMPNVHVSAHMSGDVVGWRDALADQFAENLTRWLAGAELVNAVDKELGYARGH</sequence>
<evidence type="ECO:0000313" key="8">
    <source>
        <dbReference type="Proteomes" id="UP001319861"/>
    </source>
</evidence>
<dbReference type="Proteomes" id="UP001319861">
    <property type="component" value="Chromosome"/>
</dbReference>
<keyword evidence="3" id="KW-0520">NAD</keyword>
<evidence type="ECO:0000259" key="6">
    <source>
        <dbReference type="Pfam" id="PF02826"/>
    </source>
</evidence>
<feature type="domain" description="D-isomer specific 2-hydroxyacid dehydrogenase catalytic" evidence="5">
    <location>
        <begin position="32"/>
        <end position="329"/>
    </location>
</feature>
<feature type="domain" description="D-isomer specific 2-hydroxyacid dehydrogenase NAD-binding" evidence="6">
    <location>
        <begin position="125"/>
        <end position="298"/>
    </location>
</feature>
<evidence type="ECO:0000256" key="3">
    <source>
        <dbReference type="ARBA" id="ARBA00023027"/>
    </source>
</evidence>
<organism evidence="7 8">
    <name type="scientific">Sinomonas cyclohexanicum</name>
    <name type="common">Corynebacterium cyclohexanicum</name>
    <dbReference type="NCBI Taxonomy" id="322009"/>
    <lineage>
        <taxon>Bacteria</taxon>
        <taxon>Bacillati</taxon>
        <taxon>Actinomycetota</taxon>
        <taxon>Actinomycetes</taxon>
        <taxon>Micrococcales</taxon>
        <taxon>Micrococcaceae</taxon>
        <taxon>Sinomonas</taxon>
    </lineage>
</organism>
<keyword evidence="2 4" id="KW-0560">Oxidoreductase</keyword>
<proteinExistence type="inferred from homology"/>
<evidence type="ECO:0000256" key="1">
    <source>
        <dbReference type="ARBA" id="ARBA00005854"/>
    </source>
</evidence>
<dbReference type="PANTHER" id="PTHR43333">
    <property type="entry name" value="2-HACID_DH_C DOMAIN-CONTAINING PROTEIN"/>
    <property type="match status" value="1"/>
</dbReference>
<evidence type="ECO:0000256" key="4">
    <source>
        <dbReference type="RuleBase" id="RU003719"/>
    </source>
</evidence>
<dbReference type="Gene3D" id="3.40.50.720">
    <property type="entry name" value="NAD(P)-binding Rossmann-like Domain"/>
    <property type="match status" value="2"/>
</dbReference>
<dbReference type="CDD" id="cd05300">
    <property type="entry name" value="2-Hacid_dh_1"/>
    <property type="match status" value="1"/>
</dbReference>
<dbReference type="PANTHER" id="PTHR43333:SF1">
    <property type="entry name" value="D-ISOMER SPECIFIC 2-HYDROXYACID DEHYDROGENASE NAD-BINDING DOMAIN-CONTAINING PROTEIN"/>
    <property type="match status" value="1"/>
</dbReference>
<comment type="similarity">
    <text evidence="1 4">Belongs to the D-isomer specific 2-hydroxyacid dehydrogenase family.</text>
</comment>
<reference evidence="7 8" key="1">
    <citation type="journal article" date="2021" name="J. Biosci. Bioeng.">
        <title>Identification and characterization of a chc gene cluster responsible for the aromatization pathway of cyclohexanecarboxylate degradation in Sinomonas cyclohexanicum ATCC 51369.</title>
        <authorList>
            <person name="Yamamoto T."/>
            <person name="Hasegawa Y."/>
            <person name="Lau P.C.K."/>
            <person name="Iwaki H."/>
        </authorList>
    </citation>
    <scope>NUCLEOTIDE SEQUENCE [LARGE SCALE GENOMIC DNA]</scope>
    <source>
        <strain evidence="7 8">ATCC 51369</strain>
    </source>
</reference>
<evidence type="ECO:0000259" key="5">
    <source>
        <dbReference type="Pfam" id="PF00389"/>
    </source>
</evidence>
<dbReference type="Pfam" id="PF02826">
    <property type="entry name" value="2-Hacid_dh_C"/>
    <property type="match status" value="1"/>
</dbReference>
<dbReference type="InterPro" id="IPR036291">
    <property type="entry name" value="NAD(P)-bd_dom_sf"/>
</dbReference>
<evidence type="ECO:0000313" key="7">
    <source>
        <dbReference type="EMBL" id="BCT77922.1"/>
    </source>
</evidence>
<evidence type="ECO:0000256" key="2">
    <source>
        <dbReference type="ARBA" id="ARBA00023002"/>
    </source>
</evidence>
<gene>
    <name evidence="7" type="ORF">SCMU_37640</name>
</gene>
<protein>
    <submittedName>
        <fullName evidence="7">2-hydroxyacid dehydrogenase</fullName>
    </submittedName>
</protein>
<dbReference type="EMBL" id="AP024525">
    <property type="protein sequence ID" value="BCT77922.1"/>
    <property type="molecule type" value="Genomic_DNA"/>
</dbReference>
<dbReference type="InterPro" id="IPR006140">
    <property type="entry name" value="D-isomer_DH_NAD-bd"/>
</dbReference>
<accession>A0ABM7Q0P2</accession>
<name>A0ABM7Q0P2_SINCY</name>
<dbReference type="SUPFAM" id="SSF52283">
    <property type="entry name" value="Formate/glycerate dehydrogenase catalytic domain-like"/>
    <property type="match status" value="1"/>
</dbReference>
<dbReference type="Pfam" id="PF00389">
    <property type="entry name" value="2-Hacid_dh"/>
    <property type="match status" value="1"/>
</dbReference>
<dbReference type="InterPro" id="IPR006139">
    <property type="entry name" value="D-isomer_2_OHA_DH_cat_dom"/>
</dbReference>